<keyword evidence="4" id="KW-1185">Reference proteome</keyword>
<dbReference type="Proteomes" id="UP000198284">
    <property type="component" value="Unassembled WGS sequence"/>
</dbReference>
<dbReference type="HAMAP" id="MF_00460">
    <property type="entry name" value="UPF0125_RnfH"/>
    <property type="match status" value="1"/>
</dbReference>
<dbReference type="EMBL" id="FZOT01000006">
    <property type="protein sequence ID" value="SNS77444.1"/>
    <property type="molecule type" value="Genomic_DNA"/>
</dbReference>
<dbReference type="InterPro" id="IPR037021">
    <property type="entry name" value="RnfH_sf"/>
</dbReference>
<dbReference type="InterPro" id="IPR016155">
    <property type="entry name" value="Mopterin_synth/thiamin_S_b"/>
</dbReference>
<evidence type="ECO:0000256" key="2">
    <source>
        <dbReference type="HAMAP-Rule" id="MF_00460"/>
    </source>
</evidence>
<sequence>MANPPEITVEVCYARPDGVFLKELRLPEAGTLQQAIIASGVLGAHPEIDLESARVGVFGKLKTLDAVLRDRDRVEIYRPLLADPKESRRQRAAKRHAEK</sequence>
<gene>
    <name evidence="3" type="ORF">SAMN06265795_106133</name>
</gene>
<dbReference type="PANTHER" id="PTHR37483:SF1">
    <property type="entry name" value="UPF0125 PROTEIN RATB"/>
    <property type="match status" value="1"/>
</dbReference>
<dbReference type="PANTHER" id="PTHR37483">
    <property type="entry name" value="UPF0125 PROTEIN RATB"/>
    <property type="match status" value="1"/>
</dbReference>
<dbReference type="AlphaFoldDB" id="A0A239HB14"/>
<dbReference type="InterPro" id="IPR005346">
    <property type="entry name" value="RnfH"/>
</dbReference>
<comment type="similarity">
    <text evidence="1 2">Belongs to the UPF0125 (RnfH) family.</text>
</comment>
<dbReference type="Pfam" id="PF03658">
    <property type="entry name" value="Ub-RnfH"/>
    <property type="match status" value="1"/>
</dbReference>
<evidence type="ECO:0000256" key="1">
    <source>
        <dbReference type="ARBA" id="ARBA00010645"/>
    </source>
</evidence>
<dbReference type="NCBIfam" id="NF002490">
    <property type="entry name" value="PRK01777.1"/>
    <property type="match status" value="1"/>
</dbReference>
<evidence type="ECO:0000313" key="4">
    <source>
        <dbReference type="Proteomes" id="UP000198284"/>
    </source>
</evidence>
<reference evidence="3 4" key="1">
    <citation type="submission" date="2017-06" db="EMBL/GenBank/DDBJ databases">
        <authorList>
            <person name="Kim H.J."/>
            <person name="Triplett B.A."/>
        </authorList>
    </citation>
    <scope>NUCLEOTIDE SEQUENCE [LARGE SCALE GENOMIC DNA]</scope>
    <source>
        <strain evidence="3 4">U15</strain>
    </source>
</reference>
<organism evidence="3 4">
    <name type="scientific">Noviherbaspirillum humi</name>
    <dbReference type="NCBI Taxonomy" id="1688639"/>
    <lineage>
        <taxon>Bacteria</taxon>
        <taxon>Pseudomonadati</taxon>
        <taxon>Pseudomonadota</taxon>
        <taxon>Betaproteobacteria</taxon>
        <taxon>Burkholderiales</taxon>
        <taxon>Oxalobacteraceae</taxon>
        <taxon>Noviherbaspirillum</taxon>
    </lineage>
</organism>
<dbReference type="Gene3D" id="3.10.20.280">
    <property type="entry name" value="RnfH-like"/>
    <property type="match status" value="1"/>
</dbReference>
<accession>A0A239HB14</accession>
<evidence type="ECO:0000313" key="3">
    <source>
        <dbReference type="EMBL" id="SNS77444.1"/>
    </source>
</evidence>
<protein>
    <recommendedName>
        <fullName evidence="2">UPF0125 protein SAMN06265795_106133</fullName>
    </recommendedName>
</protein>
<proteinExistence type="inferred from homology"/>
<dbReference type="RefSeq" id="WP_089399504.1">
    <property type="nucleotide sequence ID" value="NZ_FZOT01000006.1"/>
</dbReference>
<dbReference type="SUPFAM" id="SSF54285">
    <property type="entry name" value="MoaD/ThiS"/>
    <property type="match status" value="1"/>
</dbReference>
<name>A0A239HB14_9BURK</name>
<dbReference type="OrthoDB" id="9796575at2"/>